<feature type="binding site" evidence="5">
    <location>
        <position position="245"/>
    </location>
    <ligand>
        <name>FAD</name>
        <dbReference type="ChEBI" id="CHEBI:57692"/>
    </ligand>
</feature>
<evidence type="ECO:0000256" key="2">
    <source>
        <dbReference type="ARBA" id="ARBA00010790"/>
    </source>
</evidence>
<protein>
    <recommendedName>
        <fullName evidence="6">Glucose-methanol-choline oxidoreductase N-terminal domain-containing protein</fullName>
    </recommendedName>
</protein>
<dbReference type="GO" id="GO:0016614">
    <property type="term" value="F:oxidoreductase activity, acting on CH-OH group of donors"/>
    <property type="evidence" value="ECO:0007669"/>
    <property type="project" value="InterPro"/>
</dbReference>
<keyword evidence="4 5" id="KW-0274">FAD</keyword>
<keyword evidence="8" id="KW-1185">Reference proteome</keyword>
<organism evidence="7 8">
    <name type="scientific">Stomoxys calcitrans</name>
    <name type="common">Stable fly</name>
    <name type="synonym">Conops calcitrans</name>
    <dbReference type="NCBI Taxonomy" id="35570"/>
    <lineage>
        <taxon>Eukaryota</taxon>
        <taxon>Metazoa</taxon>
        <taxon>Ecdysozoa</taxon>
        <taxon>Arthropoda</taxon>
        <taxon>Hexapoda</taxon>
        <taxon>Insecta</taxon>
        <taxon>Pterygota</taxon>
        <taxon>Neoptera</taxon>
        <taxon>Endopterygota</taxon>
        <taxon>Diptera</taxon>
        <taxon>Brachycera</taxon>
        <taxon>Muscomorpha</taxon>
        <taxon>Muscoidea</taxon>
        <taxon>Muscidae</taxon>
        <taxon>Stomoxys</taxon>
    </lineage>
</organism>
<evidence type="ECO:0000256" key="4">
    <source>
        <dbReference type="ARBA" id="ARBA00022827"/>
    </source>
</evidence>
<evidence type="ECO:0000256" key="1">
    <source>
        <dbReference type="ARBA" id="ARBA00001974"/>
    </source>
</evidence>
<dbReference type="PANTHER" id="PTHR11552:SF147">
    <property type="entry name" value="CHOLINE DEHYDROGENASE, MITOCHONDRIAL"/>
    <property type="match status" value="1"/>
</dbReference>
<evidence type="ECO:0000259" key="6">
    <source>
        <dbReference type="PROSITE" id="PS00624"/>
    </source>
</evidence>
<dbReference type="PANTHER" id="PTHR11552">
    <property type="entry name" value="GLUCOSE-METHANOL-CHOLINE GMC OXIDOREDUCTASE"/>
    <property type="match status" value="1"/>
</dbReference>
<sequence length="600" mass="67166">MLAAQCDISRKDEWPEDYAEQALLRAEETFDFVVIGSGSAGSVVASRLSENSQWNVLVLEAGGDPPPESEIPLLLFSLQNTTASYDYFTEPNGRSCKAWKEERCHWPRGKLIGGSGAINAMLHIAGNRLDYDRWCGDGNEGWCYDQMWPYFQKSLHSQGNASHPQGHMKINEFANFDKELLELLYQAYEEVGTTRVEGFQEGSYIGYGHAKSIIDKGKRRSSAKAYLSSQVAKRPNLKIIKNAQVTKMGFNENGNKVEAVEFLIQGKHALKVNVAKEAILSAGAVDSPKILQLSGVGPRKLLQTLSIPLRHELPVGENLQDHLVVYVAMRMPAQTLDPKAALDDIYQYVMHQQGPLSSIGTTSLVSFIQTNHTANQLYPNLQIHNVFLRRGNLMGTDMLLRSYNIKDEYHKFLVQQVVDFDVVLFAITILQPQSKGSVKISTSSFADPPIIDAAYLEHSQDVEVAMQGIEYIRRLIETSALKEKQAEILHIPIEECDSKPFKSLEYWHCYMQYFSNTVYHPVGTVKMGPTSDQTTCVDPQLKLKGVDNLRVVDASIMPHIVSSNTNAPTIMIAEKAADMIKAHWNQKAKEAKDQATREEL</sequence>
<dbReference type="Gene3D" id="3.30.560.10">
    <property type="entry name" value="Glucose Oxidase, domain 3"/>
    <property type="match status" value="1"/>
</dbReference>
<dbReference type="Pfam" id="PF05199">
    <property type="entry name" value="GMC_oxred_C"/>
    <property type="match status" value="1"/>
</dbReference>
<dbReference type="OrthoDB" id="269227at2759"/>
<dbReference type="AlphaFoldDB" id="A0A1I8PFI0"/>
<dbReference type="SUPFAM" id="SSF51905">
    <property type="entry name" value="FAD/NAD(P)-binding domain"/>
    <property type="match status" value="1"/>
</dbReference>
<dbReference type="InterPro" id="IPR036188">
    <property type="entry name" value="FAD/NAD-bd_sf"/>
</dbReference>
<dbReference type="Gene3D" id="3.50.50.60">
    <property type="entry name" value="FAD/NAD(P)-binding domain"/>
    <property type="match status" value="1"/>
</dbReference>
<dbReference type="EnsemblMetazoa" id="SCAU007576-RA">
    <property type="protein sequence ID" value="SCAU007576-PA"/>
    <property type="gene ID" value="SCAU007576"/>
</dbReference>
<dbReference type="InterPro" id="IPR000172">
    <property type="entry name" value="GMC_OxRdtase_N"/>
</dbReference>
<reference evidence="7" key="1">
    <citation type="submission" date="2020-05" db="UniProtKB">
        <authorList>
            <consortium name="EnsemblMetazoa"/>
        </authorList>
    </citation>
    <scope>IDENTIFICATION</scope>
    <source>
        <strain evidence="7">USDA</strain>
    </source>
</reference>
<dbReference type="Pfam" id="PF00732">
    <property type="entry name" value="GMC_oxred_N"/>
    <property type="match status" value="1"/>
</dbReference>
<dbReference type="STRING" id="35570.A0A1I8PFI0"/>
<dbReference type="InterPro" id="IPR012132">
    <property type="entry name" value="GMC_OxRdtase"/>
</dbReference>
<evidence type="ECO:0000256" key="5">
    <source>
        <dbReference type="PIRSR" id="PIRSR000137-2"/>
    </source>
</evidence>
<dbReference type="PROSITE" id="PS00624">
    <property type="entry name" value="GMC_OXRED_2"/>
    <property type="match status" value="1"/>
</dbReference>
<evidence type="ECO:0000313" key="7">
    <source>
        <dbReference type="EnsemblMetazoa" id="SCAU007576-PA"/>
    </source>
</evidence>
<dbReference type="GO" id="GO:0050660">
    <property type="term" value="F:flavin adenine dinucleotide binding"/>
    <property type="evidence" value="ECO:0007669"/>
    <property type="project" value="InterPro"/>
</dbReference>
<dbReference type="Proteomes" id="UP000095300">
    <property type="component" value="Unassembled WGS sequence"/>
</dbReference>
<dbReference type="VEuPathDB" id="VectorBase:SCAU007576"/>
<name>A0A1I8PFI0_STOCA</name>
<evidence type="ECO:0000256" key="3">
    <source>
        <dbReference type="ARBA" id="ARBA00022630"/>
    </source>
</evidence>
<dbReference type="PIRSF" id="PIRSF000137">
    <property type="entry name" value="Alcohol_oxidase"/>
    <property type="match status" value="1"/>
</dbReference>
<dbReference type="InterPro" id="IPR007867">
    <property type="entry name" value="GMC_OxRtase_C"/>
</dbReference>
<accession>A0A1I8PFI0</accession>
<feature type="domain" description="Glucose-methanol-choline oxidoreductase N-terminal" evidence="6">
    <location>
        <begin position="283"/>
        <end position="297"/>
    </location>
</feature>
<comment type="cofactor">
    <cofactor evidence="1 5">
        <name>FAD</name>
        <dbReference type="ChEBI" id="CHEBI:57692"/>
    </cofactor>
</comment>
<proteinExistence type="inferred from homology"/>
<dbReference type="SUPFAM" id="SSF54373">
    <property type="entry name" value="FAD-linked reductases, C-terminal domain"/>
    <property type="match status" value="1"/>
</dbReference>
<gene>
    <name evidence="7" type="primary">106085760</name>
</gene>
<keyword evidence="3" id="KW-0285">Flavoprotein</keyword>
<dbReference type="KEGG" id="scac:106085760"/>
<evidence type="ECO:0000313" key="8">
    <source>
        <dbReference type="Proteomes" id="UP000095300"/>
    </source>
</evidence>
<comment type="similarity">
    <text evidence="2">Belongs to the GMC oxidoreductase family.</text>
</comment>